<evidence type="ECO:0000256" key="2">
    <source>
        <dbReference type="ARBA" id="ARBA00004954"/>
    </source>
</evidence>
<dbReference type="SUPFAM" id="SSF53927">
    <property type="entry name" value="Cytidine deaminase-like"/>
    <property type="match status" value="1"/>
</dbReference>
<dbReference type="CDD" id="cd01421">
    <property type="entry name" value="IMPCH"/>
    <property type="match status" value="1"/>
</dbReference>
<dbReference type="InterPro" id="IPR002695">
    <property type="entry name" value="PurH-like"/>
</dbReference>
<dbReference type="FunFam" id="3.40.50.1380:FF:000001">
    <property type="entry name" value="Bifunctional purine biosynthesis protein PurH"/>
    <property type="match status" value="1"/>
</dbReference>
<protein>
    <recommendedName>
        <fullName evidence="10">Bifunctional purine biosynthesis protein PurH</fullName>
    </recommendedName>
    <domain>
        <recommendedName>
            <fullName evidence="10">Phosphoribosylaminoimidazolecarboxamide formyltransferase</fullName>
            <ecNumber evidence="10">2.1.2.3</ecNumber>
        </recommendedName>
        <alternativeName>
            <fullName evidence="10">AICAR transformylase</fullName>
        </alternativeName>
    </domain>
    <domain>
        <recommendedName>
            <fullName evidence="10">IMP cyclohydrolase</fullName>
            <ecNumber evidence="10">3.5.4.10</ecNumber>
        </recommendedName>
        <alternativeName>
            <fullName evidence="10">ATIC</fullName>
        </alternativeName>
        <alternativeName>
            <fullName evidence="10">IMP synthase</fullName>
        </alternativeName>
        <alternativeName>
            <fullName evidence="10">Inosinicase</fullName>
        </alternativeName>
    </domain>
</protein>
<evidence type="ECO:0000256" key="9">
    <source>
        <dbReference type="ARBA" id="ARBA00050687"/>
    </source>
</evidence>
<sequence>MAENQELGLRKIRRALISVSDKTGIVDFASELRAFDIEIVSTGGTAKTLREAGIEVRDVSDVTGFPEMMDGRVKTLHPKIHGGLLGVRDSPSHESSMREHGIEPIDMVVIDLYPFERTIKGAAVSLAEAIEQIDIGGPAMIRSAAKNFHSVAVITNTSEYGPIAEELRAHDCSLSLHTRRRLAEIAFQRTAQYDSIVFGYLALVEENKSGAFPSWEAKDSHTSMGGSIDIGTGGSHSTYDEAAPLTVDDPSSIIERFHGSLPVTATWTISKSASLRYGENPHQIAGLYKTAAQSGIANAELLSGKEMSFNNYVDADAAWHLVCDFDELACAIIKHTNAAGVALDKNAEDAYRKALATDPTSAFGGIVAFNSRVDQSAALAVVEIFTEVVVATDYEEAALDVLRSKKNLRVLRAARLTRAKGVEYRQISGGMLVQTSDTHRLDKNDLNIVTKREPTESEISDLLFAWTVCKHTKSNAIVYARDKQTVGVGAGQMSRVDSVKLGAMRAQLPVKDSVLASDAFFPFRDGLDEAAKNGITAVIQPGGSMRDAEVIAAADEQGLAMVFTGIRHFKH</sequence>
<organism evidence="12">
    <name type="scientific">uncultured Acidobacteriota bacterium</name>
    <dbReference type="NCBI Taxonomy" id="171953"/>
    <lineage>
        <taxon>Bacteria</taxon>
        <taxon>Pseudomonadati</taxon>
        <taxon>Acidobacteriota</taxon>
        <taxon>environmental samples</taxon>
    </lineage>
</organism>
<dbReference type="SMART" id="SM00798">
    <property type="entry name" value="AICARFT_IMPCHas"/>
    <property type="match status" value="1"/>
</dbReference>
<dbReference type="EC" id="3.5.4.10" evidence="10"/>
<dbReference type="UniPathway" id="UPA00074">
    <property type="reaction ID" value="UER00133"/>
</dbReference>
<dbReference type="Pfam" id="PF02142">
    <property type="entry name" value="MGS"/>
    <property type="match status" value="1"/>
</dbReference>
<dbReference type="FunFam" id="3.40.140.20:FF:000001">
    <property type="entry name" value="Bifunctional purine biosynthesis protein PurH"/>
    <property type="match status" value="1"/>
</dbReference>
<evidence type="ECO:0000256" key="10">
    <source>
        <dbReference type="HAMAP-Rule" id="MF_00139"/>
    </source>
</evidence>
<comment type="catalytic activity">
    <reaction evidence="8 10">
        <text>(6R)-10-formyltetrahydrofolate + 5-amino-1-(5-phospho-beta-D-ribosyl)imidazole-4-carboxamide = 5-formamido-1-(5-phospho-D-ribosyl)imidazole-4-carboxamide + (6S)-5,6,7,8-tetrahydrofolate</text>
        <dbReference type="Rhea" id="RHEA:22192"/>
        <dbReference type="ChEBI" id="CHEBI:57453"/>
        <dbReference type="ChEBI" id="CHEBI:58467"/>
        <dbReference type="ChEBI" id="CHEBI:58475"/>
        <dbReference type="ChEBI" id="CHEBI:195366"/>
        <dbReference type="EC" id="2.1.2.3"/>
    </reaction>
</comment>
<dbReference type="PANTHER" id="PTHR11692:SF0">
    <property type="entry name" value="BIFUNCTIONAL PURINE BIOSYNTHESIS PROTEIN ATIC"/>
    <property type="match status" value="1"/>
</dbReference>
<evidence type="ECO:0000256" key="7">
    <source>
        <dbReference type="ARBA" id="ARBA00023268"/>
    </source>
</evidence>
<name>Q7X311_9BACT</name>
<comment type="domain">
    <text evidence="10">The IMP cyclohydrolase activity resides in the N-terminal region.</text>
</comment>
<dbReference type="EMBL" id="AY281355">
    <property type="protein sequence ID" value="AAP58553.1"/>
    <property type="molecule type" value="Genomic_DNA"/>
</dbReference>
<dbReference type="EC" id="2.1.2.3" evidence="10"/>
<comment type="pathway">
    <text evidence="2 10">Purine metabolism; IMP biosynthesis via de novo pathway; 5-formamido-1-(5-phospho-D-ribosyl)imidazole-4-carboxamide from 5-amino-1-(5-phospho-D-ribosyl)imidazole-4-carboxamide (10-formyl THF route): step 1/1.</text>
</comment>
<evidence type="ECO:0000256" key="6">
    <source>
        <dbReference type="ARBA" id="ARBA00022801"/>
    </source>
</evidence>
<dbReference type="InterPro" id="IPR011607">
    <property type="entry name" value="MGS-like_dom"/>
</dbReference>
<dbReference type="PROSITE" id="PS51855">
    <property type="entry name" value="MGS"/>
    <property type="match status" value="1"/>
</dbReference>
<comment type="similarity">
    <text evidence="3 10">Belongs to the PurH family.</text>
</comment>
<dbReference type="GO" id="GO:0006189">
    <property type="term" value="P:'de novo' IMP biosynthetic process"/>
    <property type="evidence" value="ECO:0007669"/>
    <property type="project" value="UniProtKB-UniRule"/>
</dbReference>
<dbReference type="SMART" id="SM00851">
    <property type="entry name" value="MGS"/>
    <property type="match status" value="1"/>
</dbReference>
<evidence type="ECO:0000256" key="3">
    <source>
        <dbReference type="ARBA" id="ARBA00007667"/>
    </source>
</evidence>
<gene>
    <name evidence="10" type="primary">purH</name>
</gene>
<dbReference type="PIRSF" id="PIRSF000414">
    <property type="entry name" value="AICARFT_IMPCHas"/>
    <property type="match status" value="1"/>
</dbReference>
<evidence type="ECO:0000256" key="4">
    <source>
        <dbReference type="ARBA" id="ARBA00022679"/>
    </source>
</evidence>
<proteinExistence type="inferred from homology"/>
<evidence type="ECO:0000313" key="12">
    <source>
        <dbReference type="EMBL" id="AAP58553.1"/>
    </source>
</evidence>
<dbReference type="InterPro" id="IPR016193">
    <property type="entry name" value="Cytidine_deaminase-like"/>
</dbReference>
<evidence type="ECO:0000256" key="5">
    <source>
        <dbReference type="ARBA" id="ARBA00022755"/>
    </source>
</evidence>
<evidence type="ECO:0000256" key="1">
    <source>
        <dbReference type="ARBA" id="ARBA00004844"/>
    </source>
</evidence>
<dbReference type="NCBIfam" id="TIGR00355">
    <property type="entry name" value="purH"/>
    <property type="match status" value="1"/>
</dbReference>
<dbReference type="SUPFAM" id="SSF52335">
    <property type="entry name" value="Methylglyoxal synthase-like"/>
    <property type="match status" value="1"/>
</dbReference>
<accession>Q7X311</accession>
<keyword evidence="5 10" id="KW-0658">Purine biosynthesis</keyword>
<dbReference type="InterPro" id="IPR036914">
    <property type="entry name" value="MGS-like_dom_sf"/>
</dbReference>
<evidence type="ECO:0000256" key="8">
    <source>
        <dbReference type="ARBA" id="ARBA00050488"/>
    </source>
</evidence>
<dbReference type="AlphaFoldDB" id="Q7X311"/>
<dbReference type="GO" id="GO:0003937">
    <property type="term" value="F:IMP cyclohydrolase activity"/>
    <property type="evidence" value="ECO:0007669"/>
    <property type="project" value="UniProtKB-UniRule"/>
</dbReference>
<keyword evidence="4 10" id="KW-0808">Transferase</keyword>
<dbReference type="GO" id="GO:0004643">
    <property type="term" value="F:phosphoribosylaminoimidazolecarboxamide formyltransferase activity"/>
    <property type="evidence" value="ECO:0007669"/>
    <property type="project" value="UniProtKB-UniRule"/>
</dbReference>
<dbReference type="Gene3D" id="3.40.140.20">
    <property type="match status" value="2"/>
</dbReference>
<keyword evidence="6 10" id="KW-0378">Hydrolase</keyword>
<dbReference type="InterPro" id="IPR024051">
    <property type="entry name" value="AICAR_Tfase_dup_dom_sf"/>
</dbReference>
<comment type="catalytic activity">
    <reaction evidence="9 10">
        <text>IMP + H2O = 5-formamido-1-(5-phospho-D-ribosyl)imidazole-4-carboxamide</text>
        <dbReference type="Rhea" id="RHEA:18445"/>
        <dbReference type="ChEBI" id="CHEBI:15377"/>
        <dbReference type="ChEBI" id="CHEBI:58053"/>
        <dbReference type="ChEBI" id="CHEBI:58467"/>
        <dbReference type="EC" id="3.5.4.10"/>
    </reaction>
</comment>
<dbReference type="HAMAP" id="MF_00139">
    <property type="entry name" value="PurH"/>
    <property type="match status" value="1"/>
</dbReference>
<dbReference type="PANTHER" id="PTHR11692">
    <property type="entry name" value="BIFUNCTIONAL PURINE BIOSYNTHESIS PROTEIN PURH"/>
    <property type="match status" value="1"/>
</dbReference>
<feature type="domain" description="MGS-like" evidence="11">
    <location>
        <begin position="5"/>
        <end position="155"/>
    </location>
</feature>
<keyword evidence="7 10" id="KW-0511">Multifunctional enzyme</keyword>
<evidence type="ECO:0000259" key="11">
    <source>
        <dbReference type="PROSITE" id="PS51855"/>
    </source>
</evidence>
<dbReference type="Gene3D" id="3.40.50.1380">
    <property type="entry name" value="Methylglyoxal synthase-like domain"/>
    <property type="match status" value="1"/>
</dbReference>
<dbReference type="NCBIfam" id="NF002049">
    <property type="entry name" value="PRK00881.1"/>
    <property type="match status" value="1"/>
</dbReference>
<comment type="pathway">
    <text evidence="1 10">Purine metabolism; IMP biosynthesis via de novo pathway; IMP from 5-formamido-1-(5-phospho-D-ribosyl)imidazole-4-carboxamide: step 1/1.</text>
</comment>
<dbReference type="Pfam" id="PF01808">
    <property type="entry name" value="AICARFT_IMPCHas"/>
    <property type="match status" value="2"/>
</dbReference>
<reference evidence="12" key="1">
    <citation type="journal article" date="2003" name="Mol. Microbiol.">
        <title>Acidobacteria form a coherent but highly diverse group within the bacterial domain: evidence from environmental genomics.</title>
        <authorList>
            <person name="Quaiser A."/>
            <person name="Ochsenreiter T."/>
            <person name="Lanz C."/>
            <person name="Schuster S.C."/>
            <person name="Treusch A.H."/>
            <person name="Eck J."/>
            <person name="Schleper C."/>
        </authorList>
    </citation>
    <scope>NUCLEOTIDE SEQUENCE</scope>
</reference>
<dbReference type="GO" id="GO:0005829">
    <property type="term" value="C:cytosol"/>
    <property type="evidence" value="ECO:0007669"/>
    <property type="project" value="TreeGrafter"/>
</dbReference>